<dbReference type="RefSeq" id="WP_083060804.1">
    <property type="nucleotide sequence ID" value="NZ_JACKVM010000014.1"/>
</dbReference>
<proteinExistence type="predicted"/>
<comment type="caution">
    <text evidence="3">The sequence shown here is derived from an EMBL/GenBank/DDBJ whole genome shotgun (WGS) entry which is preliminary data.</text>
</comment>
<evidence type="ECO:0000259" key="2">
    <source>
        <dbReference type="Pfam" id="PF23717"/>
    </source>
</evidence>
<feature type="compositionally biased region" description="Pro residues" evidence="1">
    <location>
        <begin position="282"/>
        <end position="299"/>
    </location>
</feature>
<feature type="compositionally biased region" description="Basic and acidic residues" evidence="1">
    <location>
        <begin position="300"/>
        <end position="318"/>
    </location>
</feature>
<dbReference type="EMBL" id="MVHJ01000021">
    <property type="protein sequence ID" value="ORA03041.1"/>
    <property type="molecule type" value="Genomic_DNA"/>
</dbReference>
<gene>
    <name evidence="3" type="ORF">BST17_20880</name>
</gene>
<dbReference type="Proteomes" id="UP000192366">
    <property type="component" value="Unassembled WGS sequence"/>
</dbReference>
<feature type="domain" description="DUF7159" evidence="2">
    <location>
        <begin position="3"/>
        <end position="207"/>
    </location>
</feature>
<evidence type="ECO:0000313" key="3">
    <source>
        <dbReference type="EMBL" id="ORA03041.1"/>
    </source>
</evidence>
<dbReference type="Pfam" id="PF23717">
    <property type="entry name" value="DUF7159"/>
    <property type="match status" value="1"/>
</dbReference>
<dbReference type="STRING" id="564198.BST17_20880"/>
<protein>
    <recommendedName>
        <fullName evidence="2">DUF7159 domain-containing protein</fullName>
    </recommendedName>
</protein>
<dbReference type="AlphaFoldDB" id="A0A1W9YSJ3"/>
<sequence length="318" mass="33681">MSLVLGLSVTSKDVHGELVDGVTGQGDHLDRQVLDVADIEDYLAHLPDEHLHAVGLTWTHDAEDEAVKVREALDTYSGGAPVVPVRDVDAAQALARGIADLTGHDFLVVCVVEPDSSVVATVDGFHMHVESVDHADAATLTDRVLAVVRAAKPSPDAVYILGSADTDDLVTALREDADRPVITATEADFALTRGAALASAHIANIPDEPEQTPRDRTVTALTVTLVAAVIVFVVSVSLTLAWPSTPTPAPEPEPRPQLAQNVEPIAPPPAPRTPELAKHLNVPPPVQAPPPPAPGPAPEPRIRDNPVLDRVPFIDRIR</sequence>
<organism evidence="3 4">
    <name type="scientific">Mycolicibacterium bacteremicum</name>
    <name type="common">Mycobacterium bacteremicum</name>
    <dbReference type="NCBI Taxonomy" id="564198"/>
    <lineage>
        <taxon>Bacteria</taxon>
        <taxon>Bacillati</taxon>
        <taxon>Actinomycetota</taxon>
        <taxon>Actinomycetes</taxon>
        <taxon>Mycobacteriales</taxon>
        <taxon>Mycobacteriaceae</taxon>
        <taxon>Mycolicibacterium</taxon>
    </lineage>
</organism>
<name>A0A1W9YSJ3_MYCBA</name>
<feature type="region of interest" description="Disordered" evidence="1">
    <location>
        <begin position="244"/>
        <end position="318"/>
    </location>
</feature>
<evidence type="ECO:0000313" key="4">
    <source>
        <dbReference type="Proteomes" id="UP000192366"/>
    </source>
</evidence>
<evidence type="ECO:0000256" key="1">
    <source>
        <dbReference type="SAM" id="MobiDB-lite"/>
    </source>
</evidence>
<accession>A0A1W9YSJ3</accession>
<keyword evidence="4" id="KW-1185">Reference proteome</keyword>
<reference evidence="3 4" key="1">
    <citation type="submission" date="2017-02" db="EMBL/GenBank/DDBJ databases">
        <title>The new phylogeny of genus Mycobacterium.</title>
        <authorList>
            <person name="Tortoli E."/>
            <person name="Trovato A."/>
            <person name="Cirillo D.M."/>
        </authorList>
    </citation>
    <scope>NUCLEOTIDE SEQUENCE [LARGE SCALE GENOMIC DNA]</scope>
    <source>
        <strain evidence="3 4">DSM 45578</strain>
    </source>
</reference>
<dbReference type="InterPro" id="IPR055583">
    <property type="entry name" value="DUF7159"/>
</dbReference>
<dbReference type="OrthoDB" id="4641856at2"/>